<organism evidence="3 4">
    <name type="scientific">Bugula neritina</name>
    <name type="common">Brown bryozoan</name>
    <name type="synonym">Sertularia neritina</name>
    <dbReference type="NCBI Taxonomy" id="10212"/>
    <lineage>
        <taxon>Eukaryota</taxon>
        <taxon>Metazoa</taxon>
        <taxon>Spiralia</taxon>
        <taxon>Lophotrochozoa</taxon>
        <taxon>Bryozoa</taxon>
        <taxon>Gymnolaemata</taxon>
        <taxon>Cheilostomatida</taxon>
        <taxon>Flustrina</taxon>
        <taxon>Buguloidea</taxon>
        <taxon>Bugulidae</taxon>
        <taxon>Bugula</taxon>
    </lineage>
</organism>
<keyword evidence="4" id="KW-1185">Reference proteome</keyword>
<dbReference type="PANTHER" id="PTHR37984">
    <property type="entry name" value="PROTEIN CBG26694"/>
    <property type="match status" value="1"/>
</dbReference>
<comment type="caution">
    <text evidence="3">The sequence shown here is derived from an EMBL/GenBank/DDBJ whole genome shotgun (WGS) entry which is preliminary data.</text>
</comment>
<dbReference type="Gene3D" id="3.10.20.370">
    <property type="match status" value="1"/>
</dbReference>
<keyword evidence="1" id="KW-0511">Multifunctional enzyme</keyword>
<dbReference type="Pfam" id="PF17919">
    <property type="entry name" value="RT_RNaseH_2"/>
    <property type="match status" value="1"/>
</dbReference>
<evidence type="ECO:0000259" key="2">
    <source>
        <dbReference type="Pfam" id="PF17919"/>
    </source>
</evidence>
<dbReference type="AlphaFoldDB" id="A0A7J7IU13"/>
<reference evidence="3" key="1">
    <citation type="submission" date="2020-06" db="EMBL/GenBank/DDBJ databases">
        <title>Draft genome of Bugula neritina, a colonial animal packing powerful symbionts and potential medicines.</title>
        <authorList>
            <person name="Rayko M."/>
        </authorList>
    </citation>
    <scope>NUCLEOTIDE SEQUENCE [LARGE SCALE GENOMIC DNA]</scope>
    <source>
        <strain evidence="3">Kwan_BN1</strain>
    </source>
</reference>
<feature type="domain" description="Reverse transcriptase/retrotransposon-derived protein RNase H-like" evidence="2">
    <location>
        <begin position="31"/>
        <end position="124"/>
    </location>
</feature>
<dbReference type="FunFam" id="3.10.20.370:FF:000001">
    <property type="entry name" value="Retrovirus-related Pol polyprotein from transposon 17.6-like protein"/>
    <property type="match status" value="1"/>
</dbReference>
<gene>
    <name evidence="3" type="ORF">EB796_024789</name>
</gene>
<name>A0A7J7IU13_BUGNE</name>
<dbReference type="InterPro" id="IPR050951">
    <property type="entry name" value="Retrovirus_Pol_polyprotein"/>
</dbReference>
<dbReference type="Gene3D" id="3.30.70.270">
    <property type="match status" value="1"/>
</dbReference>
<evidence type="ECO:0000256" key="1">
    <source>
        <dbReference type="ARBA" id="ARBA00023268"/>
    </source>
</evidence>
<dbReference type="OrthoDB" id="6148745at2759"/>
<accession>A0A7J7IU13</accession>
<dbReference type="GO" id="GO:0003824">
    <property type="term" value="F:catalytic activity"/>
    <property type="evidence" value="ECO:0007669"/>
    <property type="project" value="UniProtKB-KW"/>
</dbReference>
<dbReference type="SUPFAM" id="SSF56672">
    <property type="entry name" value="DNA/RNA polymerases"/>
    <property type="match status" value="1"/>
</dbReference>
<proteinExistence type="predicted"/>
<dbReference type="InterPro" id="IPR043502">
    <property type="entry name" value="DNA/RNA_pol_sf"/>
</dbReference>
<dbReference type="EMBL" id="VXIV02003453">
    <property type="protein sequence ID" value="KAF6016891.1"/>
    <property type="molecule type" value="Genomic_DNA"/>
</dbReference>
<sequence length="188" mass="21259">MATYLSKFCSNLSEVASPLRELTKNCYMVMGDEQQEAFDKMKTLVVSSPTLKLFDPDLPLTLSVDSSQSGMGAVLMQEGQPIEFASCSLTDTQKKYAQIEKEFLAVQFGLRRFHQYIYGKHVHVEIDHLPLLEIIKKGLNDFSARLLHMRLRNQLYDYSLLFKPGNTLVLADTLSVPSCLVTVRMPSC</sequence>
<evidence type="ECO:0000313" key="3">
    <source>
        <dbReference type="EMBL" id="KAF6016891.1"/>
    </source>
</evidence>
<dbReference type="Proteomes" id="UP000593567">
    <property type="component" value="Unassembled WGS sequence"/>
</dbReference>
<dbReference type="InterPro" id="IPR041577">
    <property type="entry name" value="RT_RNaseH_2"/>
</dbReference>
<dbReference type="InterPro" id="IPR043128">
    <property type="entry name" value="Rev_trsase/Diguanyl_cyclase"/>
</dbReference>
<evidence type="ECO:0000313" key="4">
    <source>
        <dbReference type="Proteomes" id="UP000593567"/>
    </source>
</evidence>
<protein>
    <recommendedName>
        <fullName evidence="2">Reverse transcriptase/retrotransposon-derived protein RNase H-like domain-containing protein</fullName>
    </recommendedName>
</protein>
<dbReference type="CDD" id="cd09274">
    <property type="entry name" value="RNase_HI_RT_Ty3"/>
    <property type="match status" value="1"/>
</dbReference>
<dbReference type="PANTHER" id="PTHR37984:SF5">
    <property type="entry name" value="PROTEIN NYNRIN-LIKE"/>
    <property type="match status" value="1"/>
</dbReference>